<name>A0A414M0S6_9FIRM</name>
<organism evidence="2 3">
    <name type="scientific">Agathobacter rectalis</name>
    <dbReference type="NCBI Taxonomy" id="39491"/>
    <lineage>
        <taxon>Bacteria</taxon>
        <taxon>Bacillati</taxon>
        <taxon>Bacillota</taxon>
        <taxon>Clostridia</taxon>
        <taxon>Lachnospirales</taxon>
        <taxon>Lachnospiraceae</taxon>
        <taxon>Agathobacter</taxon>
    </lineage>
</organism>
<dbReference type="RefSeq" id="WP_118141831.1">
    <property type="nucleotide sequence ID" value="NZ_QSKY01000024.1"/>
</dbReference>
<evidence type="ECO:0000313" key="3">
    <source>
        <dbReference type="Proteomes" id="UP000283501"/>
    </source>
</evidence>
<feature type="region of interest" description="Disordered" evidence="1">
    <location>
        <begin position="1"/>
        <end position="20"/>
    </location>
</feature>
<evidence type="ECO:0000256" key="1">
    <source>
        <dbReference type="SAM" id="MobiDB-lite"/>
    </source>
</evidence>
<sequence>MGRAERRRLEREKSKQKTATYNLTKEQLDKLVEDQIKDRLKVIKKQAMEDAITTAMTLLLVLPMEVLMDHYWKKTYAKKIPEFTELVLQYYERWQNGELDMDEMKEDLWEYGGVRLEEREAE</sequence>
<reference evidence="2 3" key="1">
    <citation type="submission" date="2018-08" db="EMBL/GenBank/DDBJ databases">
        <title>A genome reference for cultivated species of the human gut microbiota.</title>
        <authorList>
            <person name="Zou Y."/>
            <person name="Xue W."/>
            <person name="Luo G."/>
        </authorList>
    </citation>
    <scope>NUCLEOTIDE SEQUENCE [LARGE SCALE GENOMIC DNA]</scope>
    <source>
        <strain evidence="2 3">AM26-2LB</strain>
    </source>
</reference>
<dbReference type="Proteomes" id="UP000283501">
    <property type="component" value="Unassembled WGS sequence"/>
</dbReference>
<gene>
    <name evidence="2" type="ORF">DW703_13195</name>
</gene>
<protein>
    <submittedName>
        <fullName evidence="2">Uncharacterized protein</fullName>
    </submittedName>
</protein>
<accession>A0A414M0S6</accession>
<evidence type="ECO:0000313" key="2">
    <source>
        <dbReference type="EMBL" id="RHF01321.1"/>
    </source>
</evidence>
<dbReference type="EMBL" id="QSKY01000024">
    <property type="protein sequence ID" value="RHF01321.1"/>
    <property type="molecule type" value="Genomic_DNA"/>
</dbReference>
<comment type="caution">
    <text evidence="2">The sequence shown here is derived from an EMBL/GenBank/DDBJ whole genome shotgun (WGS) entry which is preliminary data.</text>
</comment>
<dbReference type="AlphaFoldDB" id="A0A414M0S6"/>
<proteinExistence type="predicted"/>